<evidence type="ECO:0000256" key="1">
    <source>
        <dbReference type="ARBA" id="ARBA00010456"/>
    </source>
</evidence>
<keyword evidence="3" id="KW-0808">Transferase</keyword>
<organism evidence="5 6">
    <name type="scientific">Candidatus Korarchaeum cryptofilum</name>
    <dbReference type="NCBI Taxonomy" id="498846"/>
    <lineage>
        <taxon>Archaea</taxon>
        <taxon>Thermoproteota</taxon>
        <taxon>Candidatus Korarchaeia</taxon>
        <taxon>Candidatus Korarchaeales</taxon>
        <taxon>Candidatus Korarchaeaceae</taxon>
        <taxon>Candidatus Korarchaeum</taxon>
    </lineage>
</organism>
<dbReference type="GO" id="GO:0009164">
    <property type="term" value="P:nucleoside catabolic process"/>
    <property type="evidence" value="ECO:0007669"/>
    <property type="project" value="UniProtKB-ARBA"/>
</dbReference>
<accession>A0A3R9P982</accession>
<dbReference type="PANTHER" id="PTHR43691:SF11">
    <property type="entry name" value="FI09636P-RELATED"/>
    <property type="match status" value="1"/>
</dbReference>
<dbReference type="Proteomes" id="UP000278149">
    <property type="component" value="Unassembled WGS sequence"/>
</dbReference>
<gene>
    <name evidence="5" type="ORF">D9Q81_07455</name>
</gene>
<dbReference type="GeneID" id="6093572"/>
<dbReference type="Pfam" id="PF01048">
    <property type="entry name" value="PNP_UDP_1"/>
    <property type="match status" value="1"/>
</dbReference>
<protein>
    <submittedName>
        <fullName evidence="5">Nucleoside phosphorylase</fullName>
    </submittedName>
</protein>
<feature type="domain" description="Nucleoside phosphorylase" evidence="4">
    <location>
        <begin position="26"/>
        <end position="245"/>
    </location>
</feature>
<dbReference type="SUPFAM" id="SSF53167">
    <property type="entry name" value="Purine and uridine phosphorylases"/>
    <property type="match status" value="1"/>
</dbReference>
<dbReference type="InterPro" id="IPR000845">
    <property type="entry name" value="Nucleoside_phosphorylase_d"/>
</dbReference>
<name>A0A3R9P982_9CREN</name>
<reference evidence="5 6" key="1">
    <citation type="submission" date="2018-10" db="EMBL/GenBank/DDBJ databases">
        <title>Co-occurring genomic capacity for anaerobic methane metabolism and dissimilatory sulfite reduction discovered in the Korarchaeota.</title>
        <authorList>
            <person name="Mckay L.J."/>
            <person name="Dlakic M."/>
            <person name="Fields M.W."/>
            <person name="Delmont T.O."/>
            <person name="Eren A.M."/>
            <person name="Jay Z.J."/>
            <person name="Klingelsmith K.B."/>
            <person name="Rusch D.B."/>
            <person name="Inskeep W.P."/>
        </authorList>
    </citation>
    <scope>NUCLEOTIDE SEQUENCE [LARGE SCALE GENOMIC DNA]</scope>
    <source>
        <strain evidence="5 6">WS</strain>
    </source>
</reference>
<dbReference type="RefSeq" id="WP_012308939.1">
    <property type="nucleotide sequence ID" value="NZ_RCOR01000042.1"/>
</dbReference>
<dbReference type="GO" id="GO:0016763">
    <property type="term" value="F:pentosyltransferase activity"/>
    <property type="evidence" value="ECO:0007669"/>
    <property type="project" value="InterPro"/>
</dbReference>
<dbReference type="GO" id="GO:0005829">
    <property type="term" value="C:cytosol"/>
    <property type="evidence" value="ECO:0007669"/>
    <property type="project" value="TreeGrafter"/>
</dbReference>
<dbReference type="InterPro" id="IPR018016">
    <property type="entry name" value="Nucleoside_phosphorylase_CS"/>
</dbReference>
<keyword evidence="2" id="KW-0328">Glycosyltransferase</keyword>
<evidence type="ECO:0000256" key="2">
    <source>
        <dbReference type="ARBA" id="ARBA00022676"/>
    </source>
</evidence>
<evidence type="ECO:0000313" key="5">
    <source>
        <dbReference type="EMBL" id="RSN67631.1"/>
    </source>
</evidence>
<dbReference type="Gene3D" id="3.40.50.1580">
    <property type="entry name" value="Nucleoside phosphorylase domain"/>
    <property type="match status" value="1"/>
</dbReference>
<proteinExistence type="inferred from homology"/>
<evidence type="ECO:0000259" key="4">
    <source>
        <dbReference type="Pfam" id="PF01048"/>
    </source>
</evidence>
<evidence type="ECO:0000256" key="3">
    <source>
        <dbReference type="ARBA" id="ARBA00022679"/>
    </source>
</evidence>
<dbReference type="OMA" id="PQCLLCG"/>
<dbReference type="AlphaFoldDB" id="A0A3R9P982"/>
<evidence type="ECO:0000313" key="6">
    <source>
        <dbReference type="Proteomes" id="UP000278149"/>
    </source>
</evidence>
<dbReference type="CDD" id="cd17764">
    <property type="entry name" value="MTAP_SsMTAPI_like"/>
    <property type="match status" value="1"/>
</dbReference>
<dbReference type="PANTHER" id="PTHR43691">
    <property type="entry name" value="URIDINE PHOSPHORYLASE"/>
    <property type="match status" value="1"/>
</dbReference>
<dbReference type="PROSITE" id="PS01232">
    <property type="entry name" value="PNP_UDP_1"/>
    <property type="match status" value="1"/>
</dbReference>
<sequence>MLKISKHELAKRPYHILAKPGDVAERIVAVGDPKRADLISEELIEDAKLVNSNRGFNTYTGLFEGTRVTVATHGIGGPSAAIAVEELGMLGGKLILRLGTSGGLVEDLKVGDVVVALGASHSPGGTVGMYAPNLCYPAVADPEATLELKKALIDEGFNVKMGLVASSDSFHAEESNLPLWSSLGMIAVEMECATIFTVARLRGMRAGAALLVIDNLATGEFLEDKEERRELELKAAKGVLRALVRIPL</sequence>
<comment type="caution">
    <text evidence="5">The sequence shown here is derived from an EMBL/GenBank/DDBJ whole genome shotgun (WGS) entry which is preliminary data.</text>
</comment>
<dbReference type="InterPro" id="IPR035994">
    <property type="entry name" value="Nucleoside_phosphorylase_sf"/>
</dbReference>
<dbReference type="EMBL" id="RCOR01000042">
    <property type="protein sequence ID" value="RSN67631.1"/>
    <property type="molecule type" value="Genomic_DNA"/>
</dbReference>
<comment type="similarity">
    <text evidence="1">Belongs to the PNP/UDP phosphorylase family.</text>
</comment>